<dbReference type="RefSeq" id="WP_120947367.1">
    <property type="nucleotide sequence ID" value="NZ_QXQP01000007.1"/>
</dbReference>
<organism evidence="3 4">
    <name type="scientific">Helicobacter mehlei</name>
    <dbReference type="NCBI Taxonomy" id="2316080"/>
    <lineage>
        <taxon>Bacteria</taxon>
        <taxon>Pseudomonadati</taxon>
        <taxon>Campylobacterota</taxon>
        <taxon>Epsilonproteobacteria</taxon>
        <taxon>Campylobacterales</taxon>
        <taxon>Helicobacteraceae</taxon>
        <taxon>Helicobacter</taxon>
    </lineage>
</organism>
<proteinExistence type="predicted"/>
<dbReference type="Proteomes" id="UP000319322">
    <property type="component" value="Unassembled WGS sequence"/>
</dbReference>
<feature type="transmembrane region" description="Helical" evidence="1">
    <location>
        <begin position="142"/>
        <end position="160"/>
    </location>
</feature>
<gene>
    <name evidence="3" type="primary">lpxE</name>
    <name evidence="3" type="ORF">FNE76_01900</name>
</gene>
<evidence type="ECO:0000259" key="2">
    <source>
        <dbReference type="Pfam" id="PF01569"/>
    </source>
</evidence>
<dbReference type="Pfam" id="PF01569">
    <property type="entry name" value="PAP2"/>
    <property type="match status" value="1"/>
</dbReference>
<evidence type="ECO:0000313" key="4">
    <source>
        <dbReference type="Proteomes" id="UP000319322"/>
    </source>
</evidence>
<dbReference type="EMBL" id="VKGC01000003">
    <property type="protein sequence ID" value="TSA86258.1"/>
    <property type="molecule type" value="Genomic_DNA"/>
</dbReference>
<keyword evidence="1" id="KW-0812">Transmembrane</keyword>
<dbReference type="InterPro" id="IPR000326">
    <property type="entry name" value="PAP2/HPO"/>
</dbReference>
<dbReference type="AlphaFoldDB" id="A0A553V1A0"/>
<reference evidence="3" key="1">
    <citation type="submission" date="2019-07" db="EMBL/GenBank/DDBJ databases">
        <title>Helicobacter labacensis sp. nov., Helicobacter mehlei sp. nov. and Helicobacter vulpis sp. nov., isolated from gastric mucosa of red fox (Vulpis vulpis).</title>
        <authorList>
            <person name="Kusar D."/>
            <person name="Gruntar I."/>
            <person name="Pate M."/>
            <person name="Zajc U."/>
            <person name="Ocepek M."/>
        </authorList>
    </citation>
    <scope>NUCLEOTIDE SEQUENCE [LARGE SCALE GENOMIC DNA]</scope>
    <source>
        <strain evidence="3">L8b</strain>
    </source>
</reference>
<name>A0A553V1A0_9HELI</name>
<feature type="transmembrane region" description="Helical" evidence="1">
    <location>
        <begin position="20"/>
        <end position="38"/>
    </location>
</feature>
<comment type="caution">
    <text evidence="3">The sequence shown here is derived from an EMBL/GenBank/DDBJ whole genome shotgun (WGS) entry which is preliminary data.</text>
</comment>
<feature type="domain" description="Phosphatidic acid phosphatase type 2/haloperoxidase" evidence="2">
    <location>
        <begin position="90"/>
        <end position="185"/>
    </location>
</feature>
<evidence type="ECO:0000313" key="3">
    <source>
        <dbReference type="EMBL" id="TSA86258.1"/>
    </source>
</evidence>
<accession>A0A553V1A0</accession>
<sequence>MNSTKFKALYPQSFPKQFPFKSIAFFVLLFIIGAITPFPKIAKQPQVPLVFSTTEHYARFVPTIASFALPLIKRDPIGLIQIIHVSIATTIATHSLKWGLNNVVLSGRRLGERPNGSSKNMPSGHSSMVACALAFLVRRYGWVWLIFLPLAFLTMGARIYYNAHTIGALIAGFSVGVLCVLFLTSPDQNKKKDF</sequence>
<protein>
    <submittedName>
        <fullName evidence="3">Lipid A 1-phosphatase LpxE</fullName>
    </submittedName>
</protein>
<dbReference type="OrthoDB" id="5325447at2"/>
<dbReference type="SUPFAM" id="SSF48317">
    <property type="entry name" value="Acid phosphatase/Vanadium-dependent haloperoxidase"/>
    <property type="match status" value="1"/>
</dbReference>
<evidence type="ECO:0000256" key="1">
    <source>
        <dbReference type="SAM" id="Phobius"/>
    </source>
</evidence>
<keyword evidence="1" id="KW-1133">Transmembrane helix</keyword>
<dbReference type="NCBIfam" id="NF007159">
    <property type="entry name" value="PRK09597.1"/>
    <property type="match status" value="1"/>
</dbReference>
<feature type="transmembrane region" description="Helical" evidence="1">
    <location>
        <begin position="166"/>
        <end position="184"/>
    </location>
</feature>
<dbReference type="InterPro" id="IPR036938">
    <property type="entry name" value="PAP2/HPO_sf"/>
</dbReference>
<reference evidence="3" key="2">
    <citation type="submission" date="2019-07" db="EMBL/GenBank/DDBJ databases">
        <authorList>
            <person name="Papic B."/>
        </authorList>
    </citation>
    <scope>NUCLEOTIDE SEQUENCE [LARGE SCALE GENOMIC DNA]</scope>
    <source>
        <strain evidence="3">L8b</strain>
    </source>
</reference>
<keyword evidence="1" id="KW-0472">Membrane</keyword>
<keyword evidence="4" id="KW-1185">Reference proteome</keyword>
<dbReference type="Gene3D" id="1.20.144.10">
    <property type="entry name" value="Phosphatidic acid phosphatase type 2/haloperoxidase"/>
    <property type="match status" value="1"/>
</dbReference>